<proteinExistence type="predicted"/>
<comment type="caution">
    <text evidence="1">The sequence shown here is derived from an EMBL/GenBank/DDBJ whole genome shotgun (WGS) entry which is preliminary data.</text>
</comment>
<dbReference type="RefSeq" id="WP_168436292.1">
    <property type="nucleotide sequence ID" value="NZ_CP073075.1"/>
</dbReference>
<gene>
    <name evidence="1" type="ORF">HGA05_21775</name>
</gene>
<reference evidence="1 2" key="1">
    <citation type="submission" date="2020-04" db="EMBL/GenBank/DDBJ databases">
        <title>MicrobeNet Type strains.</title>
        <authorList>
            <person name="Nicholson A.C."/>
        </authorList>
    </citation>
    <scope>NUCLEOTIDE SEQUENCE [LARGE SCALE GENOMIC DNA]</scope>
    <source>
        <strain evidence="1 2">ATCC BAA-14</strain>
    </source>
</reference>
<organism evidence="1 2">
    <name type="scientific">Gordonia polyisoprenivorans</name>
    <dbReference type="NCBI Taxonomy" id="84595"/>
    <lineage>
        <taxon>Bacteria</taxon>
        <taxon>Bacillati</taxon>
        <taxon>Actinomycetota</taxon>
        <taxon>Actinomycetes</taxon>
        <taxon>Mycobacteriales</taxon>
        <taxon>Gordoniaceae</taxon>
        <taxon>Gordonia</taxon>
    </lineage>
</organism>
<evidence type="ECO:0000313" key="1">
    <source>
        <dbReference type="EMBL" id="NKY04202.1"/>
    </source>
</evidence>
<sequence length="138" mass="14368">MTPTLSPDRAAVPSVVVSSSFEFKEDFGEDLASLLGTLAKKVSGRIRSIDPDVVVVRRADWNRNTGGQRGPRLRLLAEGAITGAAHEVVQATRIRTGKECGTDYGASKAQIDADASQVHGGKYSEATAAALCGLVAGA</sequence>
<accession>A0A846WRJ4</accession>
<dbReference type="EMBL" id="JAAXPC010000016">
    <property type="protein sequence ID" value="NKY04202.1"/>
    <property type="molecule type" value="Genomic_DNA"/>
</dbReference>
<protein>
    <submittedName>
        <fullName evidence="1">Uncharacterized protein</fullName>
    </submittedName>
</protein>
<evidence type="ECO:0000313" key="2">
    <source>
        <dbReference type="Proteomes" id="UP000563898"/>
    </source>
</evidence>
<dbReference type="Proteomes" id="UP000563898">
    <property type="component" value="Unassembled WGS sequence"/>
</dbReference>
<dbReference type="AlphaFoldDB" id="A0A846WRJ4"/>
<name>A0A846WRJ4_9ACTN</name>